<comment type="subcellular location">
    <subcellularLocation>
        <location evidence="1">Membrane</location>
        <topology evidence="1">Multi-pass membrane protein</topology>
    </subcellularLocation>
</comment>
<name>A0A912M1J4_HAECO</name>
<dbReference type="PANTHER" id="PTHR46561:SF11">
    <property type="entry name" value="SERPENTINE RECEPTOR CLASS ALPHA_BETA-14"/>
    <property type="match status" value="1"/>
</dbReference>
<protein>
    <submittedName>
        <fullName evidence="7">Vomeronasal type-1 receptor</fullName>
    </submittedName>
</protein>
<sequence>MSCSDVAELAKDVRFLSVLGIQVSAGLDSLIVSSIVLKKCGSLYFHVNCKLSMIIERAIALWKRSHYDTFGSRIGLTLTAPSVLFGVLSCAWAVGEEDFSQHHAYCSTVTAKTSKKMGTLLFVSSGIPAITLCSIVVLFISNSFVKKRTRFHLNTSYQLHGNKSVLSSLLSLDVLQATISGLGTSSTFIIMTFKDQLASTTELCWLRHIYSLTTLLRHQLLYGLQSGGRDDWKLTEWMLMKKRSKTDNDIYFRTYGEMWGYRGESRKTCSKQ</sequence>
<keyword evidence="3 5" id="KW-1133">Transmembrane helix</keyword>
<dbReference type="WBParaSite" id="HCON_00048095-00002">
    <property type="protein sequence ID" value="HCON_00048095-00002"/>
    <property type="gene ID" value="HCON_00048095"/>
</dbReference>
<evidence type="ECO:0000256" key="5">
    <source>
        <dbReference type="SAM" id="Phobius"/>
    </source>
</evidence>
<dbReference type="OrthoDB" id="5820030at2759"/>
<dbReference type="InterPro" id="IPR053286">
    <property type="entry name" value="Nematode_rcpt-like_srab"/>
</dbReference>
<keyword evidence="2 5" id="KW-0812">Transmembrane</keyword>
<feature type="transmembrane region" description="Helical" evidence="5">
    <location>
        <begin position="15"/>
        <end position="37"/>
    </location>
</feature>
<proteinExistence type="predicted"/>
<keyword evidence="4 5" id="KW-0472">Membrane</keyword>
<dbReference type="Pfam" id="PF10292">
    <property type="entry name" value="7TM_GPCR_Srab"/>
    <property type="match status" value="1"/>
</dbReference>
<dbReference type="GO" id="GO:0016020">
    <property type="term" value="C:membrane"/>
    <property type="evidence" value="ECO:0007669"/>
    <property type="project" value="UniProtKB-SubCell"/>
</dbReference>
<organism evidence="6 7">
    <name type="scientific">Haemonchus contortus</name>
    <name type="common">Barber pole worm</name>
    <dbReference type="NCBI Taxonomy" id="6289"/>
    <lineage>
        <taxon>Eukaryota</taxon>
        <taxon>Metazoa</taxon>
        <taxon>Ecdysozoa</taxon>
        <taxon>Nematoda</taxon>
        <taxon>Chromadorea</taxon>
        <taxon>Rhabditida</taxon>
        <taxon>Rhabditina</taxon>
        <taxon>Rhabditomorpha</taxon>
        <taxon>Strongyloidea</taxon>
        <taxon>Trichostrongylidae</taxon>
        <taxon>Haemonchus</taxon>
    </lineage>
</organism>
<dbReference type="InterPro" id="IPR019408">
    <property type="entry name" value="7TM_GPCR_serpentine_rcpt_Srab"/>
</dbReference>
<evidence type="ECO:0000256" key="3">
    <source>
        <dbReference type="ARBA" id="ARBA00022989"/>
    </source>
</evidence>
<dbReference type="PANTHER" id="PTHR46561">
    <property type="entry name" value="SERPENTINE RECEPTOR, CLASS AB (CLASS A-LIKE)-RELATED"/>
    <property type="match status" value="1"/>
</dbReference>
<accession>A0A912M1J4</accession>
<evidence type="ECO:0000256" key="1">
    <source>
        <dbReference type="ARBA" id="ARBA00004141"/>
    </source>
</evidence>
<feature type="transmembrane region" description="Helical" evidence="5">
    <location>
        <begin position="120"/>
        <end position="140"/>
    </location>
</feature>
<reference evidence="7" key="1">
    <citation type="submission" date="2022-10" db="UniProtKB">
        <authorList>
            <consortium name="WormBaseParasite"/>
        </authorList>
    </citation>
    <scope>IDENTIFICATION</scope>
    <source>
        <strain evidence="7">MHco3</strain>
    </source>
</reference>
<dbReference type="Proteomes" id="UP000025227">
    <property type="component" value="Unplaced"/>
</dbReference>
<evidence type="ECO:0000256" key="4">
    <source>
        <dbReference type="ARBA" id="ARBA00023136"/>
    </source>
</evidence>
<evidence type="ECO:0000256" key="2">
    <source>
        <dbReference type="ARBA" id="ARBA00022692"/>
    </source>
</evidence>
<evidence type="ECO:0000313" key="6">
    <source>
        <dbReference type="Proteomes" id="UP000025227"/>
    </source>
</evidence>
<evidence type="ECO:0000313" key="7">
    <source>
        <dbReference type="WBParaSite" id="HCON_00048095-00002"/>
    </source>
</evidence>
<dbReference type="AlphaFoldDB" id="A0A912M1J4"/>
<keyword evidence="6" id="KW-1185">Reference proteome</keyword>
<feature type="transmembrane region" description="Helical" evidence="5">
    <location>
        <begin position="74"/>
        <end position="94"/>
    </location>
</feature>